<accession>A0A9J5Y7K3</accession>
<dbReference type="Proteomes" id="UP000824120">
    <property type="component" value="Chromosome 7"/>
</dbReference>
<organism evidence="1 2">
    <name type="scientific">Solanum commersonii</name>
    <name type="common">Commerson's wild potato</name>
    <name type="synonym">Commerson's nightshade</name>
    <dbReference type="NCBI Taxonomy" id="4109"/>
    <lineage>
        <taxon>Eukaryota</taxon>
        <taxon>Viridiplantae</taxon>
        <taxon>Streptophyta</taxon>
        <taxon>Embryophyta</taxon>
        <taxon>Tracheophyta</taxon>
        <taxon>Spermatophyta</taxon>
        <taxon>Magnoliopsida</taxon>
        <taxon>eudicotyledons</taxon>
        <taxon>Gunneridae</taxon>
        <taxon>Pentapetalae</taxon>
        <taxon>asterids</taxon>
        <taxon>lamiids</taxon>
        <taxon>Solanales</taxon>
        <taxon>Solanaceae</taxon>
        <taxon>Solanoideae</taxon>
        <taxon>Solaneae</taxon>
        <taxon>Solanum</taxon>
    </lineage>
</organism>
<gene>
    <name evidence="1" type="ORF">H5410_036238</name>
</gene>
<name>A0A9J5Y7K3_SOLCO</name>
<protein>
    <submittedName>
        <fullName evidence="1">Uncharacterized protein</fullName>
    </submittedName>
</protein>
<reference evidence="1 2" key="1">
    <citation type="submission" date="2020-09" db="EMBL/GenBank/DDBJ databases">
        <title>De no assembly of potato wild relative species, Solanum commersonii.</title>
        <authorList>
            <person name="Cho K."/>
        </authorList>
    </citation>
    <scope>NUCLEOTIDE SEQUENCE [LARGE SCALE GENOMIC DNA]</scope>
    <source>
        <strain evidence="1">LZ3.2</strain>
        <tissue evidence="1">Leaf</tissue>
    </source>
</reference>
<evidence type="ECO:0000313" key="2">
    <source>
        <dbReference type="Proteomes" id="UP000824120"/>
    </source>
</evidence>
<sequence length="97" mass="11085">MKTQNHRKSKITRKCKKTIKLSKGPAGSTIMERRSGDVMNESRMMNSSTTHPLDPTLVCWNLHLGYLIILSRLIRHAELDVRCMSSQGYCLILLNLN</sequence>
<keyword evidence="2" id="KW-1185">Reference proteome</keyword>
<dbReference type="AlphaFoldDB" id="A0A9J5Y7K3"/>
<evidence type="ECO:0000313" key="1">
    <source>
        <dbReference type="EMBL" id="KAG5595006.1"/>
    </source>
</evidence>
<comment type="caution">
    <text evidence="1">The sequence shown here is derived from an EMBL/GenBank/DDBJ whole genome shotgun (WGS) entry which is preliminary data.</text>
</comment>
<proteinExistence type="predicted"/>
<dbReference type="EMBL" id="JACXVP010000007">
    <property type="protein sequence ID" value="KAG5595006.1"/>
    <property type="molecule type" value="Genomic_DNA"/>
</dbReference>